<dbReference type="Pfam" id="PF00326">
    <property type="entry name" value="Peptidase_S9"/>
    <property type="match status" value="1"/>
</dbReference>
<dbReference type="PANTHER" id="PTHR42776:SF27">
    <property type="entry name" value="DIPEPTIDYL PEPTIDASE FAMILY MEMBER 6"/>
    <property type="match status" value="1"/>
</dbReference>
<name>A0ABP8BCB2_9ACTN</name>
<gene>
    <name evidence="5" type="ORF">GCM10022252_60470</name>
</gene>
<evidence type="ECO:0000313" key="6">
    <source>
        <dbReference type="Proteomes" id="UP001501251"/>
    </source>
</evidence>
<dbReference type="PANTHER" id="PTHR42776">
    <property type="entry name" value="SERINE PEPTIDASE S9 FAMILY MEMBER"/>
    <property type="match status" value="1"/>
</dbReference>
<evidence type="ECO:0000313" key="5">
    <source>
        <dbReference type="EMBL" id="GAA4203199.1"/>
    </source>
</evidence>
<feature type="chain" id="PRO_5046139549" evidence="3">
    <location>
        <begin position="22"/>
        <end position="848"/>
    </location>
</feature>
<dbReference type="Gene3D" id="3.40.50.1820">
    <property type="entry name" value="alpha/beta hydrolase"/>
    <property type="match status" value="1"/>
</dbReference>
<feature type="signal peptide" evidence="3">
    <location>
        <begin position="1"/>
        <end position="21"/>
    </location>
</feature>
<evidence type="ECO:0000256" key="1">
    <source>
        <dbReference type="ARBA" id="ARBA00022801"/>
    </source>
</evidence>
<dbReference type="InterPro" id="IPR011659">
    <property type="entry name" value="WD40"/>
</dbReference>
<dbReference type="Proteomes" id="UP001501251">
    <property type="component" value="Unassembled WGS sequence"/>
</dbReference>
<dbReference type="InterPro" id="IPR001375">
    <property type="entry name" value="Peptidase_S9_cat"/>
</dbReference>
<dbReference type="InterPro" id="IPR011042">
    <property type="entry name" value="6-blade_b-propeller_TolB-like"/>
</dbReference>
<evidence type="ECO:0000259" key="4">
    <source>
        <dbReference type="Pfam" id="PF00326"/>
    </source>
</evidence>
<dbReference type="Gene3D" id="2.120.10.30">
    <property type="entry name" value="TolB, C-terminal domain"/>
    <property type="match status" value="1"/>
</dbReference>
<keyword evidence="6" id="KW-1185">Reference proteome</keyword>
<dbReference type="SUPFAM" id="SSF82171">
    <property type="entry name" value="DPP6 N-terminal domain-like"/>
    <property type="match status" value="1"/>
</dbReference>
<dbReference type="RefSeq" id="WP_344921529.1">
    <property type="nucleotide sequence ID" value="NZ_BAABAQ010000013.1"/>
</dbReference>
<keyword evidence="2" id="KW-0720">Serine protease</keyword>
<dbReference type="Pfam" id="PF07676">
    <property type="entry name" value="PD40"/>
    <property type="match status" value="1"/>
</dbReference>
<protein>
    <submittedName>
        <fullName evidence="5">S9 family peptidase</fullName>
    </submittedName>
</protein>
<keyword evidence="1" id="KW-0378">Hydrolase</keyword>
<keyword evidence="3" id="KW-0732">Signal</keyword>
<dbReference type="SUPFAM" id="SSF53474">
    <property type="entry name" value="alpha/beta-Hydrolases"/>
    <property type="match status" value="1"/>
</dbReference>
<evidence type="ECO:0000256" key="3">
    <source>
        <dbReference type="SAM" id="SignalP"/>
    </source>
</evidence>
<comment type="caution">
    <text evidence="5">The sequence shown here is derived from an EMBL/GenBank/DDBJ whole genome shotgun (WGS) entry which is preliminary data.</text>
</comment>
<feature type="domain" description="Peptidase S9 prolyl oligopeptidase catalytic" evidence="4">
    <location>
        <begin position="630"/>
        <end position="840"/>
    </location>
</feature>
<evidence type="ECO:0000256" key="2">
    <source>
        <dbReference type="ARBA" id="ARBA00022825"/>
    </source>
</evidence>
<reference evidence="6" key="1">
    <citation type="journal article" date="2019" name="Int. J. Syst. Evol. Microbiol.">
        <title>The Global Catalogue of Microorganisms (GCM) 10K type strain sequencing project: providing services to taxonomists for standard genome sequencing and annotation.</title>
        <authorList>
            <consortium name="The Broad Institute Genomics Platform"/>
            <consortium name="The Broad Institute Genome Sequencing Center for Infectious Disease"/>
            <person name="Wu L."/>
            <person name="Ma J."/>
        </authorList>
    </citation>
    <scope>NUCLEOTIDE SEQUENCE [LARGE SCALE GENOMIC DNA]</scope>
    <source>
        <strain evidence="6">JCM 17388</strain>
    </source>
</reference>
<keyword evidence="2" id="KW-0645">Protease</keyword>
<dbReference type="EMBL" id="BAABAQ010000013">
    <property type="protein sequence ID" value="GAA4203199.1"/>
    <property type="molecule type" value="Genomic_DNA"/>
</dbReference>
<accession>A0ABP8BCB2</accession>
<sequence>MVLRVKLVLSLLTAAALVGGASPPASPSAERSAAPGAARPFSMQDFMTTKKLGQVVPSPDGKAVAAVVKRGPSESSRYGASFVDGNERADIWIADGQGPARDVTHGVKDGTGHYNPVWSPDGRMLAFASTRGGDDVFLHVWDRETGETRKLTPRGVQTMTNASGYLIQWLDSRRVIAPMVNAGRWTLEYGQWLEAQRVAPKQWAKVERGKETTAFVLDSSATQGQDKLDEEIAVVDAVTGKITSAGPARTYTAGNLVADPTGRLIARVDDLGPTPARAGQLKRVLERRTQLAIASTSGGQPRLVGDVPTPSVTVQPRWAADGANLLVVGKATPETPDPFTAYLVPAAGGKAAPLAADRLVATGLLWGAGTPLVRGAKAADAANPAARQDWWAFNPADPAAAPRDLTSRFKVPPLELVPVPGGVLGVADGRAWLIDPRTGQARDLNATGAAPLAELAWPLDDGVRRNGVRPTDRGGAEPANPRLDRDFPLVLARDTKGGLYELAPGASPVLTPLPLPHPDAGVAGYSPANRTAVFGAGGDKGTALWTSHAGRHTQRLSLNGHLAQVIPPKRELITYKGADGEKLTGALLLPPGHRDGQRHPLVVNVYGTRIVSTLEDVPEFQVNNPSYLTLQFLAARGYAVLVPSIPRPQGEAAAEPMTWPTKPIMNAVDAAIDEGVADPKRLAVLGHSFGSYNVHSLVTRTDRFKAAIAISGFSDVISSYGVFDSRFRYTPRAQEWFAPAYIEDPAFEFGLGKPPWEDPQRYVRNSPLLHAGKIKTPVLMLHGERDYLTHTGSEEMYTALARQAKKVRLVSYWGEAHMPYSMISPANFQSMIEQELEWLRLNLPGGNR</sequence>
<dbReference type="SUPFAM" id="SSF69304">
    <property type="entry name" value="Tricorn protease N-terminal domain"/>
    <property type="match status" value="1"/>
</dbReference>
<organism evidence="5 6">
    <name type="scientific">Streptosporangium oxazolinicum</name>
    <dbReference type="NCBI Taxonomy" id="909287"/>
    <lineage>
        <taxon>Bacteria</taxon>
        <taxon>Bacillati</taxon>
        <taxon>Actinomycetota</taxon>
        <taxon>Actinomycetes</taxon>
        <taxon>Streptosporangiales</taxon>
        <taxon>Streptosporangiaceae</taxon>
        <taxon>Streptosporangium</taxon>
    </lineage>
</organism>
<proteinExistence type="predicted"/>
<dbReference type="InterPro" id="IPR029058">
    <property type="entry name" value="AB_hydrolase_fold"/>
</dbReference>